<keyword evidence="7" id="KW-1185">Reference proteome</keyword>
<accession>A0A1G5S2Z4</accession>
<dbReference type="InterPro" id="IPR006059">
    <property type="entry name" value="SBP"/>
</dbReference>
<dbReference type="STRING" id="1120920.SAMN03080599_02163"/>
<feature type="signal peptide" evidence="5">
    <location>
        <begin position="1"/>
        <end position="26"/>
    </location>
</feature>
<evidence type="ECO:0000256" key="2">
    <source>
        <dbReference type="ARBA" id="ARBA00008520"/>
    </source>
</evidence>
<protein>
    <submittedName>
        <fullName evidence="6">ABC-type glycerol-3-phosphate transport system, substrate-binding protein</fullName>
    </submittedName>
</protein>
<evidence type="ECO:0000256" key="3">
    <source>
        <dbReference type="ARBA" id="ARBA00022448"/>
    </source>
</evidence>
<feature type="chain" id="PRO_5011757939" evidence="5">
    <location>
        <begin position="27"/>
        <end position="522"/>
    </location>
</feature>
<dbReference type="RefSeq" id="WP_170829409.1">
    <property type="nucleotide sequence ID" value="NZ_FMWL01000011.1"/>
</dbReference>
<dbReference type="PROSITE" id="PS51257">
    <property type="entry name" value="PROKAR_LIPOPROTEIN"/>
    <property type="match status" value="1"/>
</dbReference>
<evidence type="ECO:0000313" key="6">
    <source>
        <dbReference type="EMBL" id="SCZ80220.1"/>
    </source>
</evidence>
<organism evidence="6 7">
    <name type="scientific">Acidaminobacter hydrogenoformans DSM 2784</name>
    <dbReference type="NCBI Taxonomy" id="1120920"/>
    <lineage>
        <taxon>Bacteria</taxon>
        <taxon>Bacillati</taxon>
        <taxon>Bacillota</taxon>
        <taxon>Clostridia</taxon>
        <taxon>Peptostreptococcales</taxon>
        <taxon>Acidaminobacteraceae</taxon>
        <taxon>Acidaminobacter</taxon>
    </lineage>
</organism>
<dbReference type="GO" id="GO:0030313">
    <property type="term" value="C:cell envelope"/>
    <property type="evidence" value="ECO:0007669"/>
    <property type="project" value="UniProtKB-SubCell"/>
</dbReference>
<reference evidence="6 7" key="1">
    <citation type="submission" date="2016-10" db="EMBL/GenBank/DDBJ databases">
        <authorList>
            <person name="de Groot N.N."/>
        </authorList>
    </citation>
    <scope>NUCLEOTIDE SEQUENCE [LARGE SCALE GENOMIC DNA]</scope>
    <source>
        <strain evidence="6 7">DSM 2784</strain>
    </source>
</reference>
<dbReference type="PANTHER" id="PTHR43649">
    <property type="entry name" value="ARABINOSE-BINDING PROTEIN-RELATED"/>
    <property type="match status" value="1"/>
</dbReference>
<dbReference type="Pfam" id="PF01547">
    <property type="entry name" value="SBP_bac_1"/>
    <property type="match status" value="1"/>
</dbReference>
<proteinExistence type="inferred from homology"/>
<evidence type="ECO:0000256" key="5">
    <source>
        <dbReference type="SAM" id="SignalP"/>
    </source>
</evidence>
<sequence length="522" mass="59554">MSRMPTSIIALAVLSFLLLTGCQSLTDTESNKETADPAPVKLRVVRRESVFQPINLNPETRTSIRDAIGIDILIEPVPSNNFSSKLTLMLVSENVSDLIELGYMDLLRYGSENHFAPLDQWIETSAPNFKAFVEKHPELNRLKIDDKWFGFPITSVNSLPSAAYPVIRSDLLEQLNFNAPGTCEELLDLLIALKAAYPDQAIWVNQGGTRGLISNVSYPLGSGFSLTTSYYFEDSVNPGRYKYGPAHQEFIHVLQFLRKAYQEKVLDPFYSISTVDEWQQKLSSGEALFYYDFPVNIENFNLSLRQQNPNYHFAPLLNLKNITGESRVSYQYQTHAMHRYYVVPAKSENIEAAVKLIDWLYSEEGTALFNYGIQQNAYTITEGKMTINPELFQRYHELPFGFRLMQYERGTGQGFFTPSLNMSYQYQIQPELELIMKEIENSPANRTSPLPPPLTKEEAKRVAALVTKLDQILFKEIDQYIVGEKSLDAYDTDLRQKLINTGSEELEQLLNQAHQRALEVQN</sequence>
<gene>
    <name evidence="6" type="ORF">SAMN03080599_02163</name>
</gene>
<dbReference type="AlphaFoldDB" id="A0A1G5S2Z4"/>
<keyword evidence="3" id="KW-0813">Transport</keyword>
<comment type="subcellular location">
    <subcellularLocation>
        <location evidence="1">Cell envelope</location>
    </subcellularLocation>
</comment>
<dbReference type="EMBL" id="FMWL01000011">
    <property type="protein sequence ID" value="SCZ80220.1"/>
    <property type="molecule type" value="Genomic_DNA"/>
</dbReference>
<dbReference type="PANTHER" id="PTHR43649:SF31">
    <property type="entry name" value="SN-GLYCEROL-3-PHOSPHATE-BINDING PERIPLASMIC PROTEIN UGPB"/>
    <property type="match status" value="1"/>
</dbReference>
<dbReference type="InterPro" id="IPR050490">
    <property type="entry name" value="Bact_solute-bd_prot1"/>
</dbReference>
<dbReference type="SUPFAM" id="SSF53850">
    <property type="entry name" value="Periplasmic binding protein-like II"/>
    <property type="match status" value="1"/>
</dbReference>
<keyword evidence="4 5" id="KW-0732">Signal</keyword>
<evidence type="ECO:0000256" key="1">
    <source>
        <dbReference type="ARBA" id="ARBA00004196"/>
    </source>
</evidence>
<evidence type="ECO:0000313" key="7">
    <source>
        <dbReference type="Proteomes" id="UP000199208"/>
    </source>
</evidence>
<dbReference type="Proteomes" id="UP000199208">
    <property type="component" value="Unassembled WGS sequence"/>
</dbReference>
<name>A0A1G5S2Z4_9FIRM</name>
<comment type="similarity">
    <text evidence="2">Belongs to the bacterial solute-binding protein 1 family.</text>
</comment>
<dbReference type="Gene3D" id="3.40.190.10">
    <property type="entry name" value="Periplasmic binding protein-like II"/>
    <property type="match status" value="2"/>
</dbReference>
<evidence type="ECO:0000256" key="4">
    <source>
        <dbReference type="ARBA" id="ARBA00022729"/>
    </source>
</evidence>